<sequence>MPMPWEDPLPSRLGTERQRFPPKVRSGTSEVTTSRSVPNPRASILNLLEPDTLSFDSTDSLRAQLCQVNRRLDEVQMEFVKSKKKIRESPKGGSPFTPKI</sequence>
<evidence type="ECO:0000313" key="3">
    <source>
        <dbReference type="Proteomes" id="UP000287651"/>
    </source>
</evidence>
<proteinExistence type="predicted"/>
<dbReference type="EMBL" id="AMZH03013412">
    <property type="protein sequence ID" value="RRT49316.1"/>
    <property type="molecule type" value="Genomic_DNA"/>
</dbReference>
<evidence type="ECO:0000313" key="2">
    <source>
        <dbReference type="EMBL" id="RRT49316.1"/>
    </source>
</evidence>
<gene>
    <name evidence="2" type="ORF">B296_00043546</name>
</gene>
<name>A0A426YCA7_ENSVE</name>
<comment type="caution">
    <text evidence="2">The sequence shown here is derived from an EMBL/GenBank/DDBJ whole genome shotgun (WGS) entry which is preliminary data.</text>
</comment>
<feature type="region of interest" description="Disordered" evidence="1">
    <location>
        <begin position="1"/>
        <end position="38"/>
    </location>
</feature>
<feature type="compositionally biased region" description="Polar residues" evidence="1">
    <location>
        <begin position="26"/>
        <end position="37"/>
    </location>
</feature>
<evidence type="ECO:0000256" key="1">
    <source>
        <dbReference type="SAM" id="MobiDB-lite"/>
    </source>
</evidence>
<reference evidence="2 3" key="1">
    <citation type="journal article" date="2014" name="Agronomy (Basel)">
        <title>A Draft Genome Sequence for Ensete ventricosum, the Drought-Tolerant Tree Against Hunger.</title>
        <authorList>
            <person name="Harrison J."/>
            <person name="Moore K.A."/>
            <person name="Paszkiewicz K."/>
            <person name="Jones T."/>
            <person name="Grant M."/>
            <person name="Ambacheew D."/>
            <person name="Muzemil S."/>
            <person name="Studholme D.J."/>
        </authorList>
    </citation>
    <scope>NUCLEOTIDE SEQUENCE [LARGE SCALE GENOMIC DNA]</scope>
</reference>
<accession>A0A426YCA7</accession>
<protein>
    <submittedName>
        <fullName evidence="2">Uncharacterized protein</fullName>
    </submittedName>
</protein>
<dbReference type="AlphaFoldDB" id="A0A426YCA7"/>
<organism evidence="2 3">
    <name type="scientific">Ensete ventricosum</name>
    <name type="common">Abyssinian banana</name>
    <name type="synonym">Musa ensete</name>
    <dbReference type="NCBI Taxonomy" id="4639"/>
    <lineage>
        <taxon>Eukaryota</taxon>
        <taxon>Viridiplantae</taxon>
        <taxon>Streptophyta</taxon>
        <taxon>Embryophyta</taxon>
        <taxon>Tracheophyta</taxon>
        <taxon>Spermatophyta</taxon>
        <taxon>Magnoliopsida</taxon>
        <taxon>Liliopsida</taxon>
        <taxon>Zingiberales</taxon>
        <taxon>Musaceae</taxon>
        <taxon>Ensete</taxon>
    </lineage>
</organism>
<dbReference type="Proteomes" id="UP000287651">
    <property type="component" value="Unassembled WGS sequence"/>
</dbReference>